<reference evidence="2 3" key="1">
    <citation type="submission" date="2019-07" db="EMBL/GenBank/DDBJ databases">
        <title>Lentzea xizangensis sp. nov., isolated from Qinghai-Tibetan Plateau Soils.</title>
        <authorList>
            <person name="Huang J."/>
        </authorList>
    </citation>
    <scope>NUCLEOTIDE SEQUENCE [LARGE SCALE GENOMIC DNA]</scope>
    <source>
        <strain evidence="2 3">FXJ1.1311</strain>
    </source>
</reference>
<organism evidence="2 3">
    <name type="scientific">Lentzea tibetensis</name>
    <dbReference type="NCBI Taxonomy" id="2591470"/>
    <lineage>
        <taxon>Bacteria</taxon>
        <taxon>Bacillati</taxon>
        <taxon>Actinomycetota</taxon>
        <taxon>Actinomycetes</taxon>
        <taxon>Pseudonocardiales</taxon>
        <taxon>Pseudonocardiaceae</taxon>
        <taxon>Lentzea</taxon>
    </lineage>
</organism>
<evidence type="ECO:0000256" key="1">
    <source>
        <dbReference type="SAM" id="MobiDB-lite"/>
    </source>
</evidence>
<sequence length="85" mass="10042">MLEYGPDSPRREIRGYMQPVTSDEPVEPGRQPVITTWRLFTFSPVGARERVEWKARPYRVDGEPEAWEPRPGRARYWVRLIEVEG</sequence>
<keyword evidence="3" id="KW-1185">Reference proteome</keyword>
<name>A0A563EKM9_9PSEU</name>
<evidence type="ECO:0008006" key="4">
    <source>
        <dbReference type="Google" id="ProtNLM"/>
    </source>
</evidence>
<dbReference type="RefSeq" id="WP_146357902.1">
    <property type="nucleotide sequence ID" value="NZ_VOBR01000026.1"/>
</dbReference>
<accession>A0A563EKM9</accession>
<dbReference type="OrthoDB" id="3627749at2"/>
<evidence type="ECO:0000313" key="3">
    <source>
        <dbReference type="Proteomes" id="UP000316639"/>
    </source>
</evidence>
<comment type="caution">
    <text evidence="2">The sequence shown here is derived from an EMBL/GenBank/DDBJ whole genome shotgun (WGS) entry which is preliminary data.</text>
</comment>
<gene>
    <name evidence="2" type="ORF">FKR81_32485</name>
</gene>
<dbReference type="AlphaFoldDB" id="A0A563EKM9"/>
<dbReference type="Proteomes" id="UP000316639">
    <property type="component" value="Unassembled WGS sequence"/>
</dbReference>
<feature type="region of interest" description="Disordered" evidence="1">
    <location>
        <begin position="1"/>
        <end position="29"/>
    </location>
</feature>
<dbReference type="EMBL" id="VOBR01000026">
    <property type="protein sequence ID" value="TWP47432.1"/>
    <property type="molecule type" value="Genomic_DNA"/>
</dbReference>
<protein>
    <recommendedName>
        <fullName evidence="4">Head-tail adaptor protein</fullName>
    </recommendedName>
</protein>
<evidence type="ECO:0000313" key="2">
    <source>
        <dbReference type="EMBL" id="TWP47432.1"/>
    </source>
</evidence>
<proteinExistence type="predicted"/>